<evidence type="ECO:0000256" key="11">
    <source>
        <dbReference type="ARBA" id="ARBA00023136"/>
    </source>
</evidence>
<dbReference type="GO" id="GO:0034975">
    <property type="term" value="P:protein folding in endoplasmic reticulum"/>
    <property type="evidence" value="ECO:0007669"/>
    <property type="project" value="InterPro"/>
</dbReference>
<dbReference type="GO" id="GO:0016972">
    <property type="term" value="F:thiol oxidase activity"/>
    <property type="evidence" value="ECO:0007669"/>
    <property type="project" value="InterPro"/>
</dbReference>
<evidence type="ECO:0000256" key="13">
    <source>
        <dbReference type="ARBA" id="ARBA00023180"/>
    </source>
</evidence>
<keyword evidence="10" id="KW-0560">Oxidoreductase</keyword>
<dbReference type="GO" id="GO:0010181">
    <property type="term" value="F:FMN binding"/>
    <property type="evidence" value="ECO:0007669"/>
    <property type="project" value="InterPro"/>
</dbReference>
<name>A0A7S4VDS5_9STRA</name>
<evidence type="ECO:0000256" key="10">
    <source>
        <dbReference type="ARBA" id="ARBA00023002"/>
    </source>
</evidence>
<dbReference type="InterPro" id="IPR003953">
    <property type="entry name" value="FAD-dep_OxRdtase_2_FAD-bd"/>
</dbReference>
<dbReference type="Pfam" id="PF04137">
    <property type="entry name" value="ERO1"/>
    <property type="match status" value="1"/>
</dbReference>
<evidence type="ECO:0000256" key="5">
    <source>
        <dbReference type="ARBA" id="ARBA00022630"/>
    </source>
</evidence>
<evidence type="ECO:0000256" key="4">
    <source>
        <dbReference type="ARBA" id="ARBA00022448"/>
    </source>
</evidence>
<dbReference type="InterPro" id="IPR036188">
    <property type="entry name" value="FAD/NAD-bd_sf"/>
</dbReference>
<evidence type="ECO:0000256" key="14">
    <source>
        <dbReference type="ARBA" id="ARBA00023284"/>
    </source>
</evidence>
<feature type="region of interest" description="Disordered" evidence="15">
    <location>
        <begin position="1189"/>
        <end position="1211"/>
    </location>
</feature>
<feature type="domain" description="Cytochrome b5 heme-binding" evidence="16">
    <location>
        <begin position="1213"/>
        <end position="1288"/>
    </location>
</feature>
<dbReference type="InterPro" id="IPR050315">
    <property type="entry name" value="FAD-oxidoreductase_2"/>
</dbReference>
<dbReference type="Gene3D" id="3.50.50.60">
    <property type="entry name" value="FAD/NAD(P)-binding domain"/>
    <property type="match status" value="1"/>
</dbReference>
<dbReference type="InterPro" id="IPR007266">
    <property type="entry name" value="Ero1"/>
</dbReference>
<comment type="similarity">
    <text evidence="3">Belongs to the EROs family.</text>
</comment>
<evidence type="ECO:0000256" key="6">
    <source>
        <dbReference type="ARBA" id="ARBA00022729"/>
    </source>
</evidence>
<keyword evidence="8" id="KW-0274">FAD</keyword>
<dbReference type="PROSITE" id="PS50255">
    <property type="entry name" value="CYTOCHROME_B5_2"/>
    <property type="match status" value="1"/>
</dbReference>
<feature type="region of interest" description="Disordered" evidence="15">
    <location>
        <begin position="223"/>
        <end position="283"/>
    </location>
</feature>
<evidence type="ECO:0000313" key="17">
    <source>
        <dbReference type="EMBL" id="CAE4623512.1"/>
    </source>
</evidence>
<feature type="compositionally biased region" description="Polar residues" evidence="15">
    <location>
        <begin position="270"/>
        <end position="283"/>
    </location>
</feature>
<keyword evidence="12" id="KW-1015">Disulfide bond</keyword>
<dbReference type="Gene3D" id="3.10.120.10">
    <property type="entry name" value="Cytochrome b5-like heme/steroid binding domain"/>
    <property type="match status" value="1"/>
</dbReference>
<keyword evidence="13" id="KW-0325">Glycoprotein</keyword>
<dbReference type="GO" id="GO:0005789">
    <property type="term" value="C:endoplasmic reticulum membrane"/>
    <property type="evidence" value="ECO:0007669"/>
    <property type="project" value="UniProtKB-SubCell"/>
</dbReference>
<feature type="region of interest" description="Disordered" evidence="15">
    <location>
        <begin position="298"/>
        <end position="322"/>
    </location>
</feature>
<dbReference type="PANTHER" id="PTHR43400:SF1">
    <property type="entry name" value="FUMARATE REDUCTASE"/>
    <property type="match status" value="1"/>
</dbReference>
<keyword evidence="6" id="KW-0732">Signal</keyword>
<evidence type="ECO:0000256" key="9">
    <source>
        <dbReference type="ARBA" id="ARBA00022982"/>
    </source>
</evidence>
<feature type="compositionally biased region" description="Acidic residues" evidence="15">
    <location>
        <begin position="238"/>
        <end position="260"/>
    </location>
</feature>
<dbReference type="SUPFAM" id="SSF55856">
    <property type="entry name" value="Cytochrome b5-like heme/steroid binding domain"/>
    <property type="match status" value="1"/>
</dbReference>
<comment type="cofactor">
    <cofactor evidence="1">
        <name>FAD</name>
        <dbReference type="ChEBI" id="CHEBI:57692"/>
    </cofactor>
</comment>
<keyword evidence="4" id="KW-0813">Transport</keyword>
<reference evidence="17" key="1">
    <citation type="submission" date="2021-01" db="EMBL/GenBank/DDBJ databases">
        <authorList>
            <person name="Corre E."/>
            <person name="Pelletier E."/>
            <person name="Niang G."/>
            <person name="Scheremetjew M."/>
            <person name="Finn R."/>
            <person name="Kale V."/>
            <person name="Holt S."/>
            <person name="Cochrane G."/>
            <person name="Meng A."/>
            <person name="Brown T."/>
            <person name="Cohen L."/>
        </authorList>
    </citation>
    <scope>NUCLEOTIDE SEQUENCE</scope>
    <source>
        <strain evidence="17">GSO104</strain>
    </source>
</reference>
<dbReference type="SUPFAM" id="SSF51905">
    <property type="entry name" value="FAD/NAD(P)-binding domain"/>
    <property type="match status" value="1"/>
</dbReference>
<dbReference type="EMBL" id="HBNS01029851">
    <property type="protein sequence ID" value="CAE4623512.1"/>
    <property type="molecule type" value="Transcribed_RNA"/>
</dbReference>
<evidence type="ECO:0000256" key="8">
    <source>
        <dbReference type="ARBA" id="ARBA00022827"/>
    </source>
</evidence>
<dbReference type="GO" id="GO:0071949">
    <property type="term" value="F:FAD binding"/>
    <property type="evidence" value="ECO:0007669"/>
    <property type="project" value="InterPro"/>
</dbReference>
<keyword evidence="11" id="KW-0472">Membrane</keyword>
<organism evidence="17">
    <name type="scientific">Ditylum brightwellii</name>
    <dbReference type="NCBI Taxonomy" id="49249"/>
    <lineage>
        <taxon>Eukaryota</taxon>
        <taxon>Sar</taxon>
        <taxon>Stramenopiles</taxon>
        <taxon>Ochrophyta</taxon>
        <taxon>Bacillariophyta</taxon>
        <taxon>Mediophyceae</taxon>
        <taxon>Lithodesmiophycidae</taxon>
        <taxon>Lithodesmiales</taxon>
        <taxon>Lithodesmiaceae</taxon>
        <taxon>Ditylum</taxon>
    </lineage>
</organism>
<dbReference type="SUPFAM" id="SSF56425">
    <property type="entry name" value="Succinate dehydrogenase/fumarate reductase flavoprotein, catalytic domain"/>
    <property type="match status" value="1"/>
</dbReference>
<dbReference type="GO" id="GO:0015035">
    <property type="term" value="F:protein-disulfide reductase activity"/>
    <property type="evidence" value="ECO:0007669"/>
    <property type="project" value="InterPro"/>
</dbReference>
<evidence type="ECO:0000256" key="1">
    <source>
        <dbReference type="ARBA" id="ARBA00001974"/>
    </source>
</evidence>
<keyword evidence="14" id="KW-0676">Redox-active center</keyword>
<keyword evidence="5" id="KW-0285">Flavoprotein</keyword>
<dbReference type="NCBIfam" id="TIGR01813">
    <property type="entry name" value="flavo_cyto_c"/>
    <property type="match status" value="1"/>
</dbReference>
<dbReference type="InterPro" id="IPR010960">
    <property type="entry name" value="Flavocytochrome_c"/>
</dbReference>
<keyword evidence="7" id="KW-0256">Endoplasmic reticulum</keyword>
<evidence type="ECO:0000256" key="12">
    <source>
        <dbReference type="ARBA" id="ARBA00023157"/>
    </source>
</evidence>
<evidence type="ECO:0000256" key="15">
    <source>
        <dbReference type="SAM" id="MobiDB-lite"/>
    </source>
</evidence>
<dbReference type="Pfam" id="PF00173">
    <property type="entry name" value="Cyt-b5"/>
    <property type="match status" value="1"/>
</dbReference>
<dbReference type="SUPFAM" id="SSF110019">
    <property type="entry name" value="ERO1-like"/>
    <property type="match status" value="1"/>
</dbReference>
<feature type="region of interest" description="Disordered" evidence="15">
    <location>
        <begin position="147"/>
        <end position="195"/>
    </location>
</feature>
<sequence length="1289" mass="141001">MTTSLTQPIDSSLTPTDRITTSNIFLNTLFERKMKRSRQRIAGQNGLKMPLRATLAASCLTFLLQSSGVSSSAPSLADFPSPYSFLQNDHFLQGGQIHEDVKCDIEQLEDANDSQLHLILQELVTTSLFRSFSVDLDEKCPLAMWQPEKKKKKEAAKTTDTPAKNEEGDSETEECASEGLPDMDPDAEPACSLNTGGDSTLPWAAGATSVGFGGGFSGSNFASSSLPVSTMPEKEVVNDTDDGDEEEPGCPSENSDELDPDAPSLCTLATDENGSNPFGASTSFTPHAFSSTALHHITERSGGWESESEKQTFSWSTPSDPVVTIDDEPCDDQQDGSLPDTFWVDMCSNIKSGAGMKVVNLQLNPERNTGYNGTHIWNAIYEENCINLDGSSSTPMCYEEQVLYRLLSGMHAATTLSIAKHYYPPSKRKGRTNWKANPDFFMEKFGDHPDYIRNLHFSYVVLLRALRKSSSFLYDYDIRTGNIVEDETSQFLLQRLLGSTILRSCHDVFTAFDESLMFKEREAHEFNSDVISLQENFKGVFHNISSVLDCVQCQQCKLHGKMTMLGYGTALKILFLPREELIPAALSRNEVVAFINTIAKFSEALKEVRELTSMYWVSKIESTKHLPPPVQVFDEEEAENTVIIDTDLTGIEIVDSLVGVVSSLAQQGHINDQIEAELIKRAFSRDPDLMVLAKHYASAPHKFLDYLEYLGIEKEEDEPDVIIIGSGLAGLSAALNLLDRGGKVVILEKEHRLGGNSNKASSGINALCPSEGPCDDEFESFRNDTIRSAGDAAQIPLIQTLVGNSGEAVTWLRNRVGVDLSLLAQLGGHSHKRTHRPSNGMAGAEIIYGVQKRVREYEASGMVQILVDTKVTKLLTDDNGRVFGVEAQKNEQGETLTMTAPNVVLATGGFAADRSNGSYLSHYRPELLRMPATAGDFSTGDGIGLAEALGAGTVDMDKVQIHPTGWVDPSDPDNRSKILAAELMRGVGGILINSDGKRFCNELGTRAYVTDRMLSHDANYNATKKWNEASQVPTFSLVLSSSAALDGKKHVDLYTHKGLLTRIEGVTALAEWIGQDVSVVRSTIETYQREAQIGVDTWGKTSFRGVPNVDLDNETFYAGTVTPVLHYCMGGVTIDAEGNVLDREKKIIQGLHAAGEVSGGVHGNNRLGGNSLLECTVYGTIIGKKLPVKNRKTQSSTNGETSTRSGKTDANNLREITPEELAMHNTEDDCWVSIHGSIYDLTDFAEEHPPGAQSIIDLAGMDGTEAFESVHNENILKDFEDVKIGFLKQ</sequence>
<dbReference type="InterPro" id="IPR001199">
    <property type="entry name" value="Cyt_B5-like_heme/steroid-bd"/>
</dbReference>
<proteinExistence type="inferred from homology"/>
<accession>A0A7S4VDS5</accession>
<gene>
    <name evidence="17" type="ORF">DBRI00130_LOCUS23468</name>
</gene>
<dbReference type="PANTHER" id="PTHR43400">
    <property type="entry name" value="FUMARATE REDUCTASE"/>
    <property type="match status" value="1"/>
</dbReference>
<dbReference type="InterPro" id="IPR036400">
    <property type="entry name" value="Cyt_B5-like_heme/steroid_sf"/>
</dbReference>
<feature type="compositionally biased region" description="Polar residues" evidence="15">
    <location>
        <begin position="1193"/>
        <end position="1211"/>
    </location>
</feature>
<keyword evidence="9" id="KW-0249">Electron transport</keyword>
<dbReference type="InterPro" id="IPR037192">
    <property type="entry name" value="ERO1-like_sf"/>
</dbReference>
<dbReference type="SMART" id="SM01117">
    <property type="entry name" value="Cyt-b5"/>
    <property type="match status" value="1"/>
</dbReference>
<dbReference type="InterPro" id="IPR027477">
    <property type="entry name" value="Succ_DH/fumarate_Rdtase_cat_sf"/>
</dbReference>
<evidence type="ECO:0000256" key="2">
    <source>
        <dbReference type="ARBA" id="ARBA00004367"/>
    </source>
</evidence>
<evidence type="ECO:0000256" key="3">
    <source>
        <dbReference type="ARBA" id="ARBA00008277"/>
    </source>
</evidence>
<dbReference type="Pfam" id="PF00890">
    <property type="entry name" value="FAD_binding_2"/>
    <property type="match status" value="1"/>
</dbReference>
<comment type="subcellular location">
    <subcellularLocation>
        <location evidence="2">Endoplasmic reticulum membrane</location>
        <topology evidence="2">Peripheral membrane protein</topology>
        <orientation evidence="2">Lumenal side</orientation>
    </subcellularLocation>
</comment>
<dbReference type="Gene3D" id="3.90.700.10">
    <property type="entry name" value="Succinate dehydrogenase/fumarate reductase flavoprotein, catalytic domain"/>
    <property type="match status" value="1"/>
</dbReference>
<protein>
    <recommendedName>
        <fullName evidence="16">Cytochrome b5 heme-binding domain-containing protein</fullName>
    </recommendedName>
</protein>
<feature type="compositionally biased region" description="Acidic residues" evidence="15">
    <location>
        <begin position="168"/>
        <end position="187"/>
    </location>
</feature>
<evidence type="ECO:0000256" key="7">
    <source>
        <dbReference type="ARBA" id="ARBA00022824"/>
    </source>
</evidence>
<evidence type="ECO:0000259" key="16">
    <source>
        <dbReference type="PROSITE" id="PS50255"/>
    </source>
</evidence>